<dbReference type="PANTHER" id="PTHR34781:SF2">
    <property type="entry name" value="TRANSMEMBRANE PROTEIN"/>
    <property type="match status" value="1"/>
</dbReference>
<feature type="transmembrane region" description="Helical" evidence="1">
    <location>
        <begin position="58"/>
        <end position="84"/>
    </location>
</feature>
<dbReference type="RefSeq" id="XP_039123241.1">
    <property type="nucleotide sequence ID" value="XM_039267307.1"/>
</dbReference>
<dbReference type="AlphaFoldDB" id="A0AB40B999"/>
<name>A0AB40B999_DIOCR</name>
<dbReference type="Proteomes" id="UP001515500">
    <property type="component" value="Chromosome 5"/>
</dbReference>
<keyword evidence="1" id="KW-0472">Membrane</keyword>
<reference evidence="3" key="1">
    <citation type="submission" date="2025-08" db="UniProtKB">
        <authorList>
            <consortium name="RefSeq"/>
        </authorList>
    </citation>
    <scope>IDENTIFICATION</scope>
</reference>
<accession>A0AB40B999</accession>
<evidence type="ECO:0000313" key="2">
    <source>
        <dbReference type="Proteomes" id="UP001515500"/>
    </source>
</evidence>
<protein>
    <submittedName>
        <fullName evidence="3">Uncharacterized protein LOC120259857 isoform X1</fullName>
    </submittedName>
</protein>
<evidence type="ECO:0000313" key="3">
    <source>
        <dbReference type="RefSeq" id="XP_039123241.1"/>
    </source>
</evidence>
<keyword evidence="1" id="KW-0812">Transmembrane</keyword>
<evidence type="ECO:0000256" key="1">
    <source>
        <dbReference type="SAM" id="Phobius"/>
    </source>
</evidence>
<keyword evidence="2" id="KW-1185">Reference proteome</keyword>
<gene>
    <name evidence="3" type="primary">LOC120259857</name>
</gene>
<dbReference type="GeneID" id="120259857"/>
<keyword evidence="1" id="KW-1133">Transmembrane helix</keyword>
<proteinExistence type="predicted"/>
<sequence length="134" mass="14106">MVSEMRAGGEDQKVFYELCALLFSVIKSPPGAVSVSTPAPRAARVGGPRRSQVTPAAFASLLLGVSLALMLCGSVTFVIGFILMPWVLGMLMVFYFVGIVSSLSGIGRAILCPSTPTPKDVQAGQPLFSKLPIF</sequence>
<dbReference type="PANTHER" id="PTHR34781">
    <property type="entry name" value="TRANSMEMBRANE PROTEIN"/>
    <property type="match status" value="1"/>
</dbReference>
<organism evidence="2 3">
    <name type="scientific">Dioscorea cayennensis subsp. rotundata</name>
    <name type="common">White Guinea yam</name>
    <name type="synonym">Dioscorea rotundata</name>
    <dbReference type="NCBI Taxonomy" id="55577"/>
    <lineage>
        <taxon>Eukaryota</taxon>
        <taxon>Viridiplantae</taxon>
        <taxon>Streptophyta</taxon>
        <taxon>Embryophyta</taxon>
        <taxon>Tracheophyta</taxon>
        <taxon>Spermatophyta</taxon>
        <taxon>Magnoliopsida</taxon>
        <taxon>Liliopsida</taxon>
        <taxon>Dioscoreales</taxon>
        <taxon>Dioscoreaceae</taxon>
        <taxon>Dioscorea</taxon>
    </lineage>
</organism>
<feature type="transmembrane region" description="Helical" evidence="1">
    <location>
        <begin position="90"/>
        <end position="111"/>
    </location>
</feature>